<sequence>MPADPAALLDPGFCVSYKVCVRD</sequence>
<accession>A0A0E9SMR2</accession>
<evidence type="ECO:0000313" key="1">
    <source>
        <dbReference type="EMBL" id="JAH42664.1"/>
    </source>
</evidence>
<proteinExistence type="predicted"/>
<dbReference type="EMBL" id="GBXM01065913">
    <property type="protein sequence ID" value="JAH42664.1"/>
    <property type="molecule type" value="Transcribed_RNA"/>
</dbReference>
<reference evidence="1" key="2">
    <citation type="journal article" date="2015" name="Fish Shellfish Immunol.">
        <title>Early steps in the European eel (Anguilla anguilla)-Vibrio vulnificus interaction in the gills: Role of the RtxA13 toxin.</title>
        <authorList>
            <person name="Callol A."/>
            <person name="Pajuelo D."/>
            <person name="Ebbesson L."/>
            <person name="Teles M."/>
            <person name="MacKenzie S."/>
            <person name="Amaro C."/>
        </authorList>
    </citation>
    <scope>NUCLEOTIDE SEQUENCE</scope>
</reference>
<dbReference type="AlphaFoldDB" id="A0A0E9SMR2"/>
<name>A0A0E9SMR2_ANGAN</name>
<organism evidence="1">
    <name type="scientific">Anguilla anguilla</name>
    <name type="common">European freshwater eel</name>
    <name type="synonym">Muraena anguilla</name>
    <dbReference type="NCBI Taxonomy" id="7936"/>
    <lineage>
        <taxon>Eukaryota</taxon>
        <taxon>Metazoa</taxon>
        <taxon>Chordata</taxon>
        <taxon>Craniata</taxon>
        <taxon>Vertebrata</taxon>
        <taxon>Euteleostomi</taxon>
        <taxon>Actinopterygii</taxon>
        <taxon>Neopterygii</taxon>
        <taxon>Teleostei</taxon>
        <taxon>Anguilliformes</taxon>
        <taxon>Anguillidae</taxon>
        <taxon>Anguilla</taxon>
    </lineage>
</organism>
<reference evidence="1" key="1">
    <citation type="submission" date="2014-11" db="EMBL/GenBank/DDBJ databases">
        <authorList>
            <person name="Amaro Gonzalez C."/>
        </authorList>
    </citation>
    <scope>NUCLEOTIDE SEQUENCE</scope>
</reference>
<protein>
    <submittedName>
        <fullName evidence="1">Uncharacterized protein</fullName>
    </submittedName>
</protein>